<protein>
    <submittedName>
        <fullName evidence="1">Uncharacterized protein</fullName>
    </submittedName>
</protein>
<dbReference type="EMBL" id="CAJJDM010000144">
    <property type="protein sequence ID" value="CAD8109248.1"/>
    <property type="molecule type" value="Genomic_DNA"/>
</dbReference>
<name>A0A8S1Q3J4_PARPR</name>
<reference evidence="1" key="1">
    <citation type="submission" date="2021-01" db="EMBL/GenBank/DDBJ databases">
        <authorList>
            <consortium name="Genoscope - CEA"/>
            <person name="William W."/>
        </authorList>
    </citation>
    <scope>NUCLEOTIDE SEQUENCE</scope>
</reference>
<evidence type="ECO:0000313" key="2">
    <source>
        <dbReference type="Proteomes" id="UP000688137"/>
    </source>
</evidence>
<keyword evidence="2" id="KW-1185">Reference proteome</keyword>
<evidence type="ECO:0000313" key="1">
    <source>
        <dbReference type="EMBL" id="CAD8109248.1"/>
    </source>
</evidence>
<dbReference type="Proteomes" id="UP000688137">
    <property type="component" value="Unassembled WGS sequence"/>
</dbReference>
<organism evidence="1 2">
    <name type="scientific">Paramecium primaurelia</name>
    <dbReference type="NCBI Taxonomy" id="5886"/>
    <lineage>
        <taxon>Eukaryota</taxon>
        <taxon>Sar</taxon>
        <taxon>Alveolata</taxon>
        <taxon>Ciliophora</taxon>
        <taxon>Intramacronucleata</taxon>
        <taxon>Oligohymenophorea</taxon>
        <taxon>Peniculida</taxon>
        <taxon>Parameciidae</taxon>
        <taxon>Paramecium</taxon>
    </lineage>
</organism>
<comment type="caution">
    <text evidence="1">The sequence shown here is derived from an EMBL/GenBank/DDBJ whole genome shotgun (WGS) entry which is preliminary data.</text>
</comment>
<sequence length="100" mass="12009">MDKIMKSLLKCLKKVDFNKNEFLNFVNSLLLLQLIIQSQIIQYLQISLKIIDLKIGLDEFFIHQIIIVQNLTLFQYRNSKYNIVSIFLNYIQLVFMDFLF</sequence>
<accession>A0A8S1Q3J4</accession>
<dbReference type="AlphaFoldDB" id="A0A8S1Q3J4"/>
<gene>
    <name evidence="1" type="ORF">PPRIM_AZ9-3.1.T1400048</name>
</gene>
<proteinExistence type="predicted"/>